<sequence length="67" mass="7530">MDSPPIESDEWTPPPPARRATYISHITRRADGGERCTISPVPKDEQTLLSEWVLADEGSFVSRNEMC</sequence>
<dbReference type="Proteomes" id="UP000006469">
    <property type="component" value="Plasmid pHM500"/>
</dbReference>
<proteinExistence type="predicted"/>
<keyword evidence="2" id="KW-0614">Plasmid</keyword>
<dbReference type="KEGG" id="hme:HFX_6019"/>
<dbReference type="RefSeq" id="WP_014732721.1">
    <property type="nucleotide sequence ID" value="NZ_AOLO01000015.1"/>
</dbReference>
<gene>
    <name evidence="2" type="ordered locus">HFX_6019</name>
</gene>
<evidence type="ECO:0000259" key="1">
    <source>
        <dbReference type="Pfam" id="PF24351"/>
    </source>
</evidence>
<dbReference type="InterPro" id="IPR055933">
    <property type="entry name" value="DUF7511"/>
</dbReference>
<evidence type="ECO:0000313" key="3">
    <source>
        <dbReference type="Proteomes" id="UP000006469"/>
    </source>
</evidence>
<reference evidence="2 3" key="1">
    <citation type="journal article" date="2012" name="J. Bacteriol.">
        <title>Complete genome sequence of the metabolically versatile halophilic archaeon Haloferax mediterranei, a poly(3-hydroxybutyrate-co-3-hydroxyvalerate) producer.</title>
        <authorList>
            <person name="Han J."/>
            <person name="Zhang F."/>
            <person name="Hou J."/>
            <person name="Liu X."/>
            <person name="Li M."/>
            <person name="Liu H."/>
            <person name="Cai L."/>
            <person name="Zhang B."/>
            <person name="Chen Y."/>
            <person name="Zhou J."/>
            <person name="Hu S."/>
            <person name="Xiang H."/>
        </authorList>
    </citation>
    <scope>NUCLEOTIDE SEQUENCE [LARGE SCALE GENOMIC DNA]</scope>
    <source>
        <strain evidence="3">ATCC 33500 / DSM 1411 / JCM 8866 / NBRC 14739 / NCIMB 2177 / R-4</strain>
        <plasmid evidence="3">pHM500</plasmid>
    </source>
</reference>
<dbReference type="Pfam" id="PF24351">
    <property type="entry name" value="DUF7511"/>
    <property type="match status" value="1"/>
</dbReference>
<dbReference type="OrthoDB" id="186853at2157"/>
<dbReference type="EMBL" id="CP001871">
    <property type="protein sequence ID" value="AFK21147.1"/>
    <property type="molecule type" value="Genomic_DNA"/>
</dbReference>
<dbReference type="HOGENOM" id="CLU_2802109_0_0_2"/>
<dbReference type="AlphaFoldDB" id="I3RA87"/>
<name>I3RA87_HALMT</name>
<geneLocation type="plasmid" evidence="2 3">
    <name>pHM500</name>
</geneLocation>
<organism evidence="2 3">
    <name type="scientific">Haloferax mediterranei (strain ATCC 33500 / DSM 1411 / JCM 8866 / NBRC 14739 / NCIMB 2177 / R-4)</name>
    <name type="common">Halobacterium mediterranei</name>
    <dbReference type="NCBI Taxonomy" id="523841"/>
    <lineage>
        <taxon>Archaea</taxon>
        <taxon>Methanobacteriati</taxon>
        <taxon>Methanobacteriota</taxon>
        <taxon>Stenosarchaea group</taxon>
        <taxon>Halobacteria</taxon>
        <taxon>Halobacteriales</taxon>
        <taxon>Haloferacaceae</taxon>
        <taxon>Haloferax</taxon>
    </lineage>
</organism>
<evidence type="ECO:0000313" key="2">
    <source>
        <dbReference type="EMBL" id="AFK21147.1"/>
    </source>
</evidence>
<protein>
    <recommendedName>
        <fullName evidence="1">DUF7511 domain-containing protein</fullName>
    </recommendedName>
</protein>
<feature type="domain" description="DUF7511" evidence="1">
    <location>
        <begin position="24"/>
        <end position="67"/>
    </location>
</feature>
<accession>I3RA87</accession>